<organism evidence="6 7">
    <name type="scientific">Pseudomonas mangrovi</name>
    <dbReference type="NCBI Taxonomy" id="2161748"/>
    <lineage>
        <taxon>Bacteria</taxon>
        <taxon>Pseudomonadati</taxon>
        <taxon>Pseudomonadota</taxon>
        <taxon>Gammaproteobacteria</taxon>
        <taxon>Pseudomonadales</taxon>
        <taxon>Pseudomonadaceae</taxon>
        <taxon>Pseudomonas</taxon>
    </lineage>
</organism>
<dbReference type="SUPFAM" id="SSF53850">
    <property type="entry name" value="Periplasmic binding protein-like II"/>
    <property type="match status" value="1"/>
</dbReference>
<comment type="caution">
    <text evidence="6">The sequence shown here is derived from an EMBL/GenBank/DDBJ whole genome shotgun (WGS) entry which is preliminary data.</text>
</comment>
<dbReference type="PANTHER" id="PTHR30085">
    <property type="entry name" value="AMINO ACID ABC TRANSPORTER PERMEASE"/>
    <property type="match status" value="1"/>
</dbReference>
<evidence type="ECO:0000256" key="3">
    <source>
        <dbReference type="ARBA" id="ARBA00022729"/>
    </source>
</evidence>
<dbReference type="OrthoDB" id="9777941at2"/>
<dbReference type="RefSeq" id="WP_108106142.1">
    <property type="nucleotide sequence ID" value="NZ_QASN01000008.1"/>
</dbReference>
<feature type="signal peptide" evidence="4">
    <location>
        <begin position="1"/>
        <end position="25"/>
    </location>
</feature>
<dbReference type="SMART" id="SM00062">
    <property type="entry name" value="PBPb"/>
    <property type="match status" value="1"/>
</dbReference>
<dbReference type="AlphaFoldDB" id="A0A2T5PC51"/>
<evidence type="ECO:0000313" key="6">
    <source>
        <dbReference type="EMBL" id="PTU75326.1"/>
    </source>
</evidence>
<dbReference type="InterPro" id="IPR001638">
    <property type="entry name" value="Solute-binding_3/MltF_N"/>
</dbReference>
<protein>
    <submittedName>
        <fullName evidence="6">Amino acid ABC transporter substrate-binding protein</fullName>
    </submittedName>
</protein>
<feature type="domain" description="Solute-binding protein family 3/N-terminal" evidence="5">
    <location>
        <begin position="37"/>
        <end position="266"/>
    </location>
</feature>
<accession>A0A2T5PC51</accession>
<evidence type="ECO:0000256" key="2">
    <source>
        <dbReference type="ARBA" id="ARBA00022448"/>
    </source>
</evidence>
<dbReference type="InterPro" id="IPR051455">
    <property type="entry name" value="Bact_solute-bind_prot3"/>
</dbReference>
<dbReference type="Pfam" id="PF00497">
    <property type="entry name" value="SBP_bac_3"/>
    <property type="match status" value="1"/>
</dbReference>
<dbReference type="PANTHER" id="PTHR30085:SF7">
    <property type="entry name" value="AMINO-ACID ABC TRANSPORTER-BINDING PROTEIN YHDW-RELATED"/>
    <property type="match status" value="1"/>
</dbReference>
<dbReference type="EMBL" id="QASN01000008">
    <property type="protein sequence ID" value="PTU75326.1"/>
    <property type="molecule type" value="Genomic_DNA"/>
</dbReference>
<evidence type="ECO:0000259" key="5">
    <source>
        <dbReference type="SMART" id="SM00062"/>
    </source>
</evidence>
<keyword evidence="3 4" id="KW-0732">Signal</keyword>
<sequence length="342" mass="37328">MRSFKGWSKGVAGVLLACLCATAQAGAVLDAVKRKGHVDCGVSDGLPGFAEVDAQGHYSGMDVDFCKAVAAAVFGDADKVRFHPLAAKDRFTELQSGEVDLLSRHTTWSSSRDTALGLNFVGVILYDGQGFLLSRKLSATTIEELGGTRICVQAGTTSELNLAEQFRARGLKYTPITYDSSEESADALESGRCDLLTSDRSQLHAQRSRLKNPENYLILADVISKEPLAPAVRQGDEEWFDIVRWTLFALINAEELDLTAANVEAQAEKPSNPEVARLLGKSGEYGRDLKLKRDWVVRIVSQVGNYGEIFERNLGENSPLGLERGLNQLWSRGGLHFAPPIR</sequence>
<evidence type="ECO:0000256" key="4">
    <source>
        <dbReference type="SAM" id="SignalP"/>
    </source>
</evidence>
<dbReference type="GO" id="GO:0006865">
    <property type="term" value="P:amino acid transport"/>
    <property type="evidence" value="ECO:0007669"/>
    <property type="project" value="TreeGrafter"/>
</dbReference>
<evidence type="ECO:0000256" key="1">
    <source>
        <dbReference type="ARBA" id="ARBA00010333"/>
    </source>
</evidence>
<keyword evidence="7" id="KW-1185">Reference proteome</keyword>
<dbReference type="Gene3D" id="3.40.190.10">
    <property type="entry name" value="Periplasmic binding protein-like II"/>
    <property type="match status" value="2"/>
</dbReference>
<gene>
    <name evidence="6" type="ORF">DBO85_05735</name>
</gene>
<dbReference type="CDD" id="cd13692">
    <property type="entry name" value="PBP2_BztA"/>
    <property type="match status" value="1"/>
</dbReference>
<keyword evidence="2" id="KW-0813">Transport</keyword>
<comment type="similarity">
    <text evidence="1">Belongs to the bacterial solute-binding protein 3 family.</text>
</comment>
<evidence type="ECO:0000313" key="7">
    <source>
        <dbReference type="Proteomes" id="UP000244064"/>
    </source>
</evidence>
<feature type="chain" id="PRO_5015475176" evidence="4">
    <location>
        <begin position="26"/>
        <end position="342"/>
    </location>
</feature>
<dbReference type="Proteomes" id="UP000244064">
    <property type="component" value="Unassembled WGS sequence"/>
</dbReference>
<reference evidence="6 7" key="1">
    <citation type="submission" date="2018-04" db="EMBL/GenBank/DDBJ databases">
        <title>Pseudomonas sp. nov., isolated from mangrove soil.</title>
        <authorList>
            <person name="Chen C."/>
        </authorList>
    </citation>
    <scope>NUCLEOTIDE SEQUENCE [LARGE SCALE GENOMIC DNA]</scope>
    <source>
        <strain evidence="6 7">TC-11</strain>
    </source>
</reference>
<name>A0A2T5PC51_9PSED</name>
<proteinExistence type="inferred from homology"/>